<gene>
    <name evidence="4" type="ORF">H8E23_06125</name>
</gene>
<proteinExistence type="predicted"/>
<feature type="chain" id="PRO_5035183449" evidence="3">
    <location>
        <begin position="23"/>
        <end position="79"/>
    </location>
</feature>
<name>A0A8J6NRJ7_9BACT</name>
<protein>
    <submittedName>
        <fullName evidence="4">Uncharacterized protein</fullName>
    </submittedName>
</protein>
<organism evidence="4 5">
    <name type="scientific">Candidatus Desulfatibia profunda</name>
    <dbReference type="NCBI Taxonomy" id="2841695"/>
    <lineage>
        <taxon>Bacteria</taxon>
        <taxon>Pseudomonadati</taxon>
        <taxon>Thermodesulfobacteriota</taxon>
        <taxon>Desulfobacteria</taxon>
        <taxon>Desulfobacterales</taxon>
        <taxon>Desulfobacterales incertae sedis</taxon>
        <taxon>Candidatus Desulfatibia</taxon>
    </lineage>
</organism>
<evidence type="ECO:0000313" key="4">
    <source>
        <dbReference type="EMBL" id="MBC8360955.1"/>
    </source>
</evidence>
<keyword evidence="2" id="KW-0812">Transmembrane</keyword>
<feature type="signal peptide" evidence="3">
    <location>
        <begin position="1"/>
        <end position="22"/>
    </location>
</feature>
<dbReference type="AlphaFoldDB" id="A0A8J6NRJ7"/>
<dbReference type="Proteomes" id="UP000603434">
    <property type="component" value="Unassembled WGS sequence"/>
</dbReference>
<sequence length="79" mass="9142">MKINIPILISLFLLPLIPSAFAAWNEMKGTENKLETLLKATEKNIEETTEQNKKLGRYTFWIVIMTIVITICTLIQTFR</sequence>
<accession>A0A8J6NRJ7</accession>
<feature type="coiled-coil region" evidence="1">
    <location>
        <begin position="31"/>
        <end position="58"/>
    </location>
</feature>
<evidence type="ECO:0000256" key="3">
    <source>
        <dbReference type="SAM" id="SignalP"/>
    </source>
</evidence>
<evidence type="ECO:0000256" key="1">
    <source>
        <dbReference type="SAM" id="Coils"/>
    </source>
</evidence>
<feature type="transmembrane region" description="Helical" evidence="2">
    <location>
        <begin position="58"/>
        <end position="78"/>
    </location>
</feature>
<evidence type="ECO:0000256" key="2">
    <source>
        <dbReference type="SAM" id="Phobius"/>
    </source>
</evidence>
<comment type="caution">
    <text evidence="4">The sequence shown here is derived from an EMBL/GenBank/DDBJ whole genome shotgun (WGS) entry which is preliminary data.</text>
</comment>
<reference evidence="4 5" key="1">
    <citation type="submission" date="2020-08" db="EMBL/GenBank/DDBJ databases">
        <title>Bridging the membrane lipid divide: bacteria of the FCB group superphylum have the potential to synthesize archaeal ether lipids.</title>
        <authorList>
            <person name="Villanueva L."/>
            <person name="Von Meijenfeldt F.A.B."/>
            <person name="Westbye A.B."/>
            <person name="Yadav S."/>
            <person name="Hopmans E.C."/>
            <person name="Dutilh B.E."/>
            <person name="Sinninghe Damste J.S."/>
        </authorList>
    </citation>
    <scope>NUCLEOTIDE SEQUENCE [LARGE SCALE GENOMIC DNA]</scope>
    <source>
        <strain evidence="4">NIOZ-UU30</strain>
    </source>
</reference>
<dbReference type="EMBL" id="JACNJH010000114">
    <property type="protein sequence ID" value="MBC8360955.1"/>
    <property type="molecule type" value="Genomic_DNA"/>
</dbReference>
<keyword evidence="3" id="KW-0732">Signal</keyword>
<keyword evidence="1" id="KW-0175">Coiled coil</keyword>
<keyword evidence="2" id="KW-0472">Membrane</keyword>
<evidence type="ECO:0000313" key="5">
    <source>
        <dbReference type="Proteomes" id="UP000603434"/>
    </source>
</evidence>
<keyword evidence="2" id="KW-1133">Transmembrane helix</keyword>